<feature type="domain" description="Lantibiotic dehydratase N-terminal" evidence="1">
    <location>
        <begin position="173"/>
        <end position="835"/>
    </location>
</feature>
<reference evidence="2" key="1">
    <citation type="journal article" date="2010" name="Appl. Environ. Microbiol.">
        <title>Isolation and characterization of the gene cluster for biosynthesis of the thiopeptide antibiotic TP-1161.</title>
        <authorList>
            <person name="Engelhardt K."/>
            <person name="Degnes K.F."/>
            <person name="Zotchev S.B."/>
        </authorList>
    </citation>
    <scope>NUCLEOTIDE SEQUENCE</scope>
    <source>
        <strain evidence="2">TFS65-07</strain>
    </source>
</reference>
<protein>
    <submittedName>
        <fullName evidence="2">TpaK</fullName>
    </submittedName>
</protein>
<dbReference type="Pfam" id="PF04738">
    <property type="entry name" value="Lant_dehydr_N"/>
    <property type="match status" value="1"/>
</dbReference>
<evidence type="ECO:0000313" key="2">
    <source>
        <dbReference type="EMBL" id="ADO67781.1"/>
    </source>
</evidence>
<accession>E3UMF5</accession>
<dbReference type="AlphaFoldDB" id="E3UMF5"/>
<organism evidence="2">
    <name type="scientific">Nocardiopsis sp. TFS65-07</name>
    <dbReference type="NCBI Taxonomy" id="756929"/>
    <lineage>
        <taxon>Bacteria</taxon>
        <taxon>Bacillati</taxon>
        <taxon>Actinomycetota</taxon>
        <taxon>Actinomycetes</taxon>
        <taxon>Streptosporangiales</taxon>
        <taxon>Nocardiopsidaceae</taxon>
        <taxon>Nocardiopsis</taxon>
    </lineage>
</organism>
<gene>
    <name evidence="2" type="primary">tpaK</name>
</gene>
<proteinExistence type="predicted"/>
<sequence length="929" mass="103259">MAWGSAFLLKGKRSPPFHVLTERFLTGCSMSVNVSPYVLFRRNRIPVSEVACINFGDSWSGIDGANILRAEAEKFADSLSSLLAGIVPETEKPVRSKIVQLRRDVHNGRHERVVSRASELRPYLGERIFGEIQDWVEASEGAYHREKEAREAFAREQEEARAAFTSLFGYEAIGKSIQLSGGQLYQSLLNYVEQGPGAFKPSKVRNFESTLVNYVYRASLKPSPFGWFTEVGAFPADLGQGNRADGEDEGTGSPVGPAAAATVADGDASVAKLNVFLMNWIVGALTGVPGGWGVGVFLLNPTVRVDGEQIEFSGTSNESFLQGRIHGEMVRIKRDRVVECLLELLSGGPRAAADVAGALADATGDEGYARRILTALMRVGLVFFRVDIDDQDAEYSRKFEELLREGGTPQLARLADEFSALREVEAGLPGATIPEREALLLSAQRSVSAIAEACGTTLPPEVMMRSPVYEDVPTRTRPRTWSPETVTGGLDALEGLWRFSSLLEQGQTKRLALYAFAVQSFGDREDIPFLDYFAAFARLPNQEQWALLAGRGGDLTDLFLEQRDAALREIRRKTVLEGDVLRLDPSELLAACASVEDLRDPASITFRLQFSSDGGTRSRRQPVVNGVFTGFGAFYSRFSDFVPGTNDDWSLRSSLRRHIGRTFPDQTDLHAVLGFNFNLHPPLTDRSVLYPGSVASGGSQEFLGLDGLRLRVDHESRSLLLWDPLQDRRVDLLPMNFLLPVNAPLLYQVLDALSPTVFSTWQPVNDMRNCGYFESLPESFHRLEVGDVVADRRTWTVPAEDVPGLEDLSRDSYEALLRFDEWRRARGLPRHAFVMCRTLDEFNTLTGRMTDMSKVWGELANLNRASVHKPMYVDFRNPYLVRSFARSATSRSGVFVSVTECLPAVEDYADDPDITATEEFFVELYRDRD</sequence>
<name>E3UMF5_9ACTN</name>
<dbReference type="InterPro" id="IPR006827">
    <property type="entry name" value="Lant_deHydtase_N"/>
</dbReference>
<evidence type="ECO:0000259" key="1">
    <source>
        <dbReference type="Pfam" id="PF04738"/>
    </source>
</evidence>
<dbReference type="EMBL" id="HM467197">
    <property type="protein sequence ID" value="ADO67781.1"/>
    <property type="molecule type" value="Genomic_DNA"/>
</dbReference>